<name>A0A3S1FFC6_CHLFR</name>
<dbReference type="AlphaFoldDB" id="A0A3S1FFC6"/>
<dbReference type="Proteomes" id="UP000268857">
    <property type="component" value="Unassembled WGS sequence"/>
</dbReference>
<dbReference type="EMBL" id="RSCJ01000018">
    <property type="protein sequence ID" value="RUR77043.1"/>
    <property type="molecule type" value="Genomic_DNA"/>
</dbReference>
<reference evidence="2 3" key="1">
    <citation type="journal article" date="2019" name="Genome Biol. Evol.">
        <title>Day and night: Metabolic profiles and evolutionary relationships of six axenic non-marine cyanobacteria.</title>
        <authorList>
            <person name="Will S.E."/>
            <person name="Henke P."/>
            <person name="Boedeker C."/>
            <person name="Huang S."/>
            <person name="Brinkmann H."/>
            <person name="Rohde M."/>
            <person name="Jarek M."/>
            <person name="Friedl T."/>
            <person name="Seufert S."/>
            <person name="Schumacher M."/>
            <person name="Overmann J."/>
            <person name="Neumann-Schaal M."/>
            <person name="Petersen J."/>
        </authorList>
    </citation>
    <scope>NUCLEOTIDE SEQUENCE [LARGE SCALE GENOMIC DNA]</scope>
    <source>
        <strain evidence="2 3">PCC 6912</strain>
    </source>
</reference>
<comment type="caution">
    <text evidence="2">The sequence shown here is derived from an EMBL/GenBank/DDBJ whole genome shotgun (WGS) entry which is preliminary data.</text>
</comment>
<evidence type="ECO:0000256" key="1">
    <source>
        <dbReference type="SAM" id="Phobius"/>
    </source>
</evidence>
<evidence type="ECO:0000313" key="3">
    <source>
        <dbReference type="Proteomes" id="UP000268857"/>
    </source>
</evidence>
<proteinExistence type="predicted"/>
<dbReference type="RefSeq" id="WP_016879387.1">
    <property type="nucleotide sequence ID" value="NZ_AJLN01000058.1"/>
</dbReference>
<keyword evidence="1" id="KW-0472">Membrane</keyword>
<feature type="transmembrane region" description="Helical" evidence="1">
    <location>
        <begin position="7"/>
        <end position="27"/>
    </location>
</feature>
<protein>
    <submittedName>
        <fullName evidence="2">Uncharacterized protein</fullName>
    </submittedName>
</protein>
<dbReference type="OrthoDB" id="487485at2"/>
<accession>A0A3S1FFC6</accession>
<keyword evidence="1" id="KW-0812">Transmembrane</keyword>
<sequence length="96" mass="10323">MPDKFSQVGFVGMGIGIAQLLGFLSVASPVSGYLVWIIAMISIFILAMGVLNVIGLSNKHAYLLSRDNLFFGMLPAIVLLFIFLMLVSAGVFLGVR</sequence>
<evidence type="ECO:0000313" key="2">
    <source>
        <dbReference type="EMBL" id="RUR77043.1"/>
    </source>
</evidence>
<organism evidence="2 3">
    <name type="scientific">Chlorogloeopsis fritschii PCC 6912</name>
    <dbReference type="NCBI Taxonomy" id="211165"/>
    <lineage>
        <taxon>Bacteria</taxon>
        <taxon>Bacillati</taxon>
        <taxon>Cyanobacteriota</taxon>
        <taxon>Cyanophyceae</taxon>
        <taxon>Nostocales</taxon>
        <taxon>Chlorogloeopsidaceae</taxon>
        <taxon>Chlorogloeopsis</taxon>
    </lineage>
</organism>
<dbReference type="STRING" id="211165.GCA_000317285_01735"/>
<gene>
    <name evidence="2" type="ORF">PCC6912_40020</name>
</gene>
<feature type="transmembrane region" description="Helical" evidence="1">
    <location>
        <begin position="33"/>
        <end position="57"/>
    </location>
</feature>
<keyword evidence="1" id="KW-1133">Transmembrane helix</keyword>
<feature type="transmembrane region" description="Helical" evidence="1">
    <location>
        <begin position="69"/>
        <end position="95"/>
    </location>
</feature>
<keyword evidence="3" id="KW-1185">Reference proteome</keyword>